<dbReference type="EMBL" id="VSSQ01009130">
    <property type="protein sequence ID" value="MPM40792.1"/>
    <property type="molecule type" value="Genomic_DNA"/>
</dbReference>
<accession>A0A644ZIT6</accession>
<name>A0A644ZIT6_9ZZZZ</name>
<evidence type="ECO:0000313" key="1">
    <source>
        <dbReference type="EMBL" id="MPM40792.1"/>
    </source>
</evidence>
<reference evidence="1" key="1">
    <citation type="submission" date="2019-08" db="EMBL/GenBank/DDBJ databases">
        <authorList>
            <person name="Kucharzyk K."/>
            <person name="Murdoch R.W."/>
            <person name="Higgins S."/>
            <person name="Loffler F."/>
        </authorList>
    </citation>
    <scope>NUCLEOTIDE SEQUENCE</scope>
</reference>
<proteinExistence type="predicted"/>
<dbReference type="AlphaFoldDB" id="A0A644ZIT6"/>
<sequence length="96" mass="11229">MKNEIEKEVIQKINELFKNYDSRLSAKDITYDIQLTSDESSDVKDYSSEVEINFYINNQFFDIIEFFIFRNGSLNIDKASIISELACDIEEIIAKN</sequence>
<gene>
    <name evidence="1" type="ORF">SDC9_87440</name>
</gene>
<organism evidence="1">
    <name type="scientific">bioreactor metagenome</name>
    <dbReference type="NCBI Taxonomy" id="1076179"/>
    <lineage>
        <taxon>unclassified sequences</taxon>
        <taxon>metagenomes</taxon>
        <taxon>ecological metagenomes</taxon>
    </lineage>
</organism>
<protein>
    <submittedName>
        <fullName evidence="1">Uncharacterized protein</fullName>
    </submittedName>
</protein>
<comment type="caution">
    <text evidence="1">The sequence shown here is derived from an EMBL/GenBank/DDBJ whole genome shotgun (WGS) entry which is preliminary data.</text>
</comment>